<feature type="transmembrane region" description="Helical" evidence="6">
    <location>
        <begin position="313"/>
        <end position="335"/>
    </location>
</feature>
<dbReference type="EMBL" id="JBIPKE010000020">
    <property type="protein sequence ID" value="MFH6985548.1"/>
    <property type="molecule type" value="Genomic_DNA"/>
</dbReference>
<evidence type="ECO:0000256" key="4">
    <source>
        <dbReference type="ARBA" id="ARBA00022989"/>
    </source>
</evidence>
<feature type="transmembrane region" description="Helical" evidence="6">
    <location>
        <begin position="275"/>
        <end position="293"/>
    </location>
</feature>
<feature type="transmembrane region" description="Helical" evidence="6">
    <location>
        <begin position="12"/>
        <end position="31"/>
    </location>
</feature>
<name>A0ABW7ND33_9BACT</name>
<keyword evidence="8" id="KW-1185">Reference proteome</keyword>
<sequence>MKEQTDDMARSLRVIKNILVVFLAIVILYLLKMLSNLFVPLAFALFFAILLQPLVSLFKRKFSLNVSVVLTTIFSVIAFLLIGFLFYNAVSAFVSNREDILAGVTAELKPMIDRVTSLMGSELKEDELKEYLSRVVPTDQVLSLSGSFLNTLSGFATELLMTILYFAGLLGAIAQYEKVINYIMGKNGAGEESSASDTFRRVKDSISIYIKVKTVVSLMTGLGIGLISWAFGIQYALLWGILGFVLNYIPYVGSLIAIVPPLIIGGLTATSISEVFFLFLALEGVQIVMGSIVEPKMTGDSLSINTVTILFSLVFWAFMWGTAGMLLSVPLTFLIKVILEHVSDAGFLVRLMEKKTGEQFRD</sequence>
<reference evidence="7 8" key="1">
    <citation type="journal article" date="2013" name="Int. J. Syst. Evol. Microbiol.">
        <title>Marinoscillum luteum sp. nov., isolated from marine sediment.</title>
        <authorList>
            <person name="Cha I.T."/>
            <person name="Park S.J."/>
            <person name="Kim S.J."/>
            <person name="Kim J.G."/>
            <person name="Jung M.Y."/>
            <person name="Shin K.S."/>
            <person name="Kwon K.K."/>
            <person name="Yang S.H."/>
            <person name="Seo Y.S."/>
            <person name="Rhee S.K."/>
        </authorList>
    </citation>
    <scope>NUCLEOTIDE SEQUENCE [LARGE SCALE GENOMIC DNA]</scope>
    <source>
        <strain evidence="7 8">KCTC 23939</strain>
    </source>
</reference>
<accession>A0ABW7ND33</accession>
<feature type="transmembrane region" description="Helical" evidence="6">
    <location>
        <begin position="208"/>
        <end position="231"/>
    </location>
</feature>
<feature type="transmembrane region" description="Helical" evidence="6">
    <location>
        <begin position="237"/>
        <end position="263"/>
    </location>
</feature>
<feature type="transmembrane region" description="Helical" evidence="6">
    <location>
        <begin position="37"/>
        <end position="55"/>
    </location>
</feature>
<dbReference type="PANTHER" id="PTHR21716">
    <property type="entry name" value="TRANSMEMBRANE PROTEIN"/>
    <property type="match status" value="1"/>
</dbReference>
<comment type="caution">
    <text evidence="7">The sequence shown here is derived from an EMBL/GenBank/DDBJ whole genome shotgun (WGS) entry which is preliminary data.</text>
</comment>
<keyword evidence="5 6" id="KW-0472">Membrane</keyword>
<evidence type="ECO:0000256" key="3">
    <source>
        <dbReference type="ARBA" id="ARBA00022692"/>
    </source>
</evidence>
<evidence type="ECO:0000313" key="7">
    <source>
        <dbReference type="EMBL" id="MFH6985548.1"/>
    </source>
</evidence>
<evidence type="ECO:0000256" key="1">
    <source>
        <dbReference type="ARBA" id="ARBA00004141"/>
    </source>
</evidence>
<feature type="transmembrane region" description="Helical" evidence="6">
    <location>
        <begin position="62"/>
        <end position="87"/>
    </location>
</feature>
<dbReference type="InterPro" id="IPR002549">
    <property type="entry name" value="AI-2E-like"/>
</dbReference>
<comment type="subcellular location">
    <subcellularLocation>
        <location evidence="1">Membrane</location>
        <topology evidence="1">Multi-pass membrane protein</topology>
    </subcellularLocation>
</comment>
<feature type="transmembrane region" description="Helical" evidence="6">
    <location>
        <begin position="152"/>
        <end position="174"/>
    </location>
</feature>
<dbReference type="Pfam" id="PF01594">
    <property type="entry name" value="AI-2E_transport"/>
    <property type="match status" value="1"/>
</dbReference>
<dbReference type="RefSeq" id="WP_395418977.1">
    <property type="nucleotide sequence ID" value="NZ_JBIPKE010000020.1"/>
</dbReference>
<dbReference type="PANTHER" id="PTHR21716:SF64">
    <property type="entry name" value="AI-2 TRANSPORT PROTEIN TQSA"/>
    <property type="match status" value="1"/>
</dbReference>
<keyword evidence="4 6" id="KW-1133">Transmembrane helix</keyword>
<protein>
    <submittedName>
        <fullName evidence="7">AI-2E family transporter</fullName>
    </submittedName>
</protein>
<gene>
    <name evidence="7" type="ORF">ACHKAR_19000</name>
</gene>
<comment type="similarity">
    <text evidence="2">Belongs to the autoinducer-2 exporter (AI-2E) (TC 2.A.86) family.</text>
</comment>
<evidence type="ECO:0000313" key="8">
    <source>
        <dbReference type="Proteomes" id="UP001610063"/>
    </source>
</evidence>
<evidence type="ECO:0000256" key="5">
    <source>
        <dbReference type="ARBA" id="ARBA00023136"/>
    </source>
</evidence>
<dbReference type="Proteomes" id="UP001610063">
    <property type="component" value="Unassembled WGS sequence"/>
</dbReference>
<evidence type="ECO:0000256" key="2">
    <source>
        <dbReference type="ARBA" id="ARBA00009773"/>
    </source>
</evidence>
<organism evidence="7 8">
    <name type="scientific">Marinoscillum luteum</name>
    <dbReference type="NCBI Taxonomy" id="861051"/>
    <lineage>
        <taxon>Bacteria</taxon>
        <taxon>Pseudomonadati</taxon>
        <taxon>Bacteroidota</taxon>
        <taxon>Cytophagia</taxon>
        <taxon>Cytophagales</taxon>
        <taxon>Reichenbachiellaceae</taxon>
        <taxon>Marinoscillum</taxon>
    </lineage>
</organism>
<proteinExistence type="inferred from homology"/>
<keyword evidence="3 6" id="KW-0812">Transmembrane</keyword>
<evidence type="ECO:0000256" key="6">
    <source>
        <dbReference type="SAM" id="Phobius"/>
    </source>
</evidence>